<dbReference type="GO" id="GO:0005886">
    <property type="term" value="C:plasma membrane"/>
    <property type="evidence" value="ECO:0007669"/>
    <property type="project" value="UniProtKB-SubCell"/>
</dbReference>
<reference evidence="10 11" key="1">
    <citation type="submission" date="2018-02" db="EMBL/GenBank/DDBJ databases">
        <title>Jeotgalibacillus proteolyticum sp. nov. a protease producing bacterium isolated from ocean sediments of Laizhou Bay.</title>
        <authorList>
            <person name="Li Y."/>
        </authorList>
    </citation>
    <scope>NUCLEOTIDE SEQUENCE [LARGE SCALE GENOMIC DNA]</scope>
    <source>
        <strain evidence="10 11">22-7</strain>
    </source>
</reference>
<dbReference type="InterPro" id="IPR035906">
    <property type="entry name" value="MetI-like_sf"/>
</dbReference>
<feature type="transmembrane region" description="Helical" evidence="7">
    <location>
        <begin position="107"/>
        <end position="128"/>
    </location>
</feature>
<evidence type="ECO:0000256" key="8">
    <source>
        <dbReference type="SAM" id="MobiDB-lite"/>
    </source>
</evidence>
<feature type="domain" description="ABC transmembrane type-1" evidence="9">
    <location>
        <begin position="103"/>
        <end position="294"/>
    </location>
</feature>
<keyword evidence="2 7" id="KW-0813">Transport</keyword>
<keyword evidence="4 7" id="KW-0812">Transmembrane</keyword>
<sequence>MRKEIVENHEPAAPPTQPVKKKQVRKNEVRSSNGFGYKIGLALIYLLLGVVAVFQIFPLVWLFLFSLKNNQEVFELSPFAIPTNPKWENYVNVWTEGNISQYFLNSVLYTASSVILTVILASMVTFAITRMKWRLSSLVLGLFMVGLMIPIHSTLIPLFSTFSSLGLIDHPLSLILTYTAFNLPITIMILFGFYQVLPREVEEAAIMDGASIHRIFFQVTLPMTAPVMATAAIINMIYNWNEFVFVNTFISSDNFKTLTVGIQNFIGQYMTDWGAIGATLMISIIPILLAFLFLSNRIVEGISAGSVKG</sequence>
<evidence type="ECO:0000256" key="1">
    <source>
        <dbReference type="ARBA" id="ARBA00004651"/>
    </source>
</evidence>
<keyword evidence="5 7" id="KW-1133">Transmembrane helix</keyword>
<feature type="transmembrane region" description="Helical" evidence="7">
    <location>
        <begin position="135"/>
        <end position="160"/>
    </location>
</feature>
<gene>
    <name evidence="10" type="ORF">C4B60_11660</name>
</gene>
<evidence type="ECO:0000313" key="10">
    <source>
        <dbReference type="EMBL" id="PPA70231.1"/>
    </source>
</evidence>
<dbReference type="Gene3D" id="1.10.3720.10">
    <property type="entry name" value="MetI-like"/>
    <property type="match status" value="1"/>
</dbReference>
<accession>A0A2S5GBD6</accession>
<comment type="subcellular location">
    <subcellularLocation>
        <location evidence="1 7">Cell membrane</location>
        <topology evidence="1 7">Multi-pass membrane protein</topology>
    </subcellularLocation>
</comment>
<keyword evidence="3" id="KW-1003">Cell membrane</keyword>
<dbReference type="Proteomes" id="UP000239047">
    <property type="component" value="Unassembled WGS sequence"/>
</dbReference>
<evidence type="ECO:0000256" key="3">
    <source>
        <dbReference type="ARBA" id="ARBA00022475"/>
    </source>
</evidence>
<organism evidence="10 11">
    <name type="scientific">Jeotgalibacillus proteolyticus</name>
    <dbReference type="NCBI Taxonomy" id="2082395"/>
    <lineage>
        <taxon>Bacteria</taxon>
        <taxon>Bacillati</taxon>
        <taxon>Bacillota</taxon>
        <taxon>Bacilli</taxon>
        <taxon>Bacillales</taxon>
        <taxon>Caryophanaceae</taxon>
        <taxon>Jeotgalibacillus</taxon>
    </lineage>
</organism>
<evidence type="ECO:0000256" key="2">
    <source>
        <dbReference type="ARBA" id="ARBA00022448"/>
    </source>
</evidence>
<dbReference type="SUPFAM" id="SSF161098">
    <property type="entry name" value="MetI-like"/>
    <property type="match status" value="1"/>
</dbReference>
<protein>
    <submittedName>
        <fullName evidence="10">Sugar ABC transporter permease</fullName>
    </submittedName>
</protein>
<evidence type="ECO:0000256" key="5">
    <source>
        <dbReference type="ARBA" id="ARBA00022989"/>
    </source>
</evidence>
<dbReference type="OrthoDB" id="9784933at2"/>
<feature type="transmembrane region" description="Helical" evidence="7">
    <location>
        <begin position="273"/>
        <end position="294"/>
    </location>
</feature>
<comment type="caution">
    <text evidence="10">The sequence shown here is derived from an EMBL/GenBank/DDBJ whole genome shotgun (WGS) entry which is preliminary data.</text>
</comment>
<dbReference type="EMBL" id="PREZ01000004">
    <property type="protein sequence ID" value="PPA70231.1"/>
    <property type="molecule type" value="Genomic_DNA"/>
</dbReference>
<keyword evidence="11" id="KW-1185">Reference proteome</keyword>
<comment type="similarity">
    <text evidence="7">Belongs to the binding-protein-dependent transport system permease family.</text>
</comment>
<dbReference type="Pfam" id="PF00528">
    <property type="entry name" value="BPD_transp_1"/>
    <property type="match status" value="1"/>
</dbReference>
<feature type="transmembrane region" description="Helical" evidence="7">
    <location>
        <begin position="172"/>
        <end position="194"/>
    </location>
</feature>
<keyword evidence="6 7" id="KW-0472">Membrane</keyword>
<dbReference type="GO" id="GO:0055085">
    <property type="term" value="P:transmembrane transport"/>
    <property type="evidence" value="ECO:0007669"/>
    <property type="project" value="InterPro"/>
</dbReference>
<evidence type="ECO:0000256" key="6">
    <source>
        <dbReference type="ARBA" id="ARBA00023136"/>
    </source>
</evidence>
<evidence type="ECO:0000256" key="4">
    <source>
        <dbReference type="ARBA" id="ARBA00022692"/>
    </source>
</evidence>
<dbReference type="PANTHER" id="PTHR43744">
    <property type="entry name" value="ABC TRANSPORTER PERMEASE PROTEIN MG189-RELATED-RELATED"/>
    <property type="match status" value="1"/>
</dbReference>
<dbReference type="CDD" id="cd06261">
    <property type="entry name" value="TM_PBP2"/>
    <property type="match status" value="1"/>
</dbReference>
<feature type="transmembrane region" description="Helical" evidence="7">
    <location>
        <begin position="215"/>
        <end position="238"/>
    </location>
</feature>
<dbReference type="PROSITE" id="PS50928">
    <property type="entry name" value="ABC_TM1"/>
    <property type="match status" value="1"/>
</dbReference>
<feature type="transmembrane region" description="Helical" evidence="7">
    <location>
        <begin position="39"/>
        <end position="64"/>
    </location>
</feature>
<name>A0A2S5GBD6_9BACL</name>
<dbReference type="RefSeq" id="WP_104058181.1">
    <property type="nucleotide sequence ID" value="NZ_PREZ01000004.1"/>
</dbReference>
<feature type="compositionally biased region" description="Basic and acidic residues" evidence="8">
    <location>
        <begin position="1"/>
        <end position="10"/>
    </location>
</feature>
<evidence type="ECO:0000256" key="7">
    <source>
        <dbReference type="RuleBase" id="RU363032"/>
    </source>
</evidence>
<evidence type="ECO:0000259" key="9">
    <source>
        <dbReference type="PROSITE" id="PS50928"/>
    </source>
</evidence>
<evidence type="ECO:0000313" key="11">
    <source>
        <dbReference type="Proteomes" id="UP000239047"/>
    </source>
</evidence>
<dbReference type="InterPro" id="IPR000515">
    <property type="entry name" value="MetI-like"/>
</dbReference>
<dbReference type="AlphaFoldDB" id="A0A2S5GBD6"/>
<proteinExistence type="inferred from homology"/>
<dbReference type="PANTHER" id="PTHR43744:SF8">
    <property type="entry name" value="SN-GLYCEROL-3-PHOSPHATE TRANSPORT SYSTEM PERMEASE PROTEIN UGPE"/>
    <property type="match status" value="1"/>
</dbReference>
<feature type="region of interest" description="Disordered" evidence="8">
    <location>
        <begin position="1"/>
        <end position="23"/>
    </location>
</feature>